<dbReference type="SUPFAM" id="SSF81383">
    <property type="entry name" value="F-box domain"/>
    <property type="match status" value="1"/>
</dbReference>
<dbReference type="EMBL" id="JAUUTY010000001">
    <property type="protein sequence ID" value="KAK1693497.1"/>
    <property type="molecule type" value="Genomic_DNA"/>
</dbReference>
<dbReference type="Gene3D" id="1.20.1280.50">
    <property type="match status" value="1"/>
</dbReference>
<dbReference type="InterPro" id="IPR001810">
    <property type="entry name" value="F-box_dom"/>
</dbReference>
<dbReference type="CDD" id="cd09917">
    <property type="entry name" value="F-box_SF"/>
    <property type="match status" value="1"/>
</dbReference>
<evidence type="ECO:0000259" key="1">
    <source>
        <dbReference type="PROSITE" id="PS50181"/>
    </source>
</evidence>
<dbReference type="InterPro" id="IPR036047">
    <property type="entry name" value="F-box-like_dom_sf"/>
</dbReference>
<dbReference type="InterPro" id="IPR005174">
    <property type="entry name" value="KIB1-4_b-propeller"/>
</dbReference>
<dbReference type="Pfam" id="PF12937">
    <property type="entry name" value="F-box-like"/>
    <property type="match status" value="1"/>
</dbReference>
<name>A0AAD8X437_LOLMU</name>
<reference evidence="2" key="1">
    <citation type="submission" date="2023-07" db="EMBL/GenBank/DDBJ databases">
        <title>A chromosome-level genome assembly of Lolium multiflorum.</title>
        <authorList>
            <person name="Chen Y."/>
            <person name="Copetti D."/>
            <person name="Kolliker R."/>
            <person name="Studer B."/>
        </authorList>
    </citation>
    <scope>NUCLEOTIDE SEQUENCE</scope>
    <source>
        <strain evidence="2">02402/16</strain>
        <tissue evidence="2">Leaf</tissue>
    </source>
</reference>
<organism evidence="2 3">
    <name type="scientific">Lolium multiflorum</name>
    <name type="common">Italian ryegrass</name>
    <name type="synonym">Lolium perenne subsp. multiflorum</name>
    <dbReference type="NCBI Taxonomy" id="4521"/>
    <lineage>
        <taxon>Eukaryota</taxon>
        <taxon>Viridiplantae</taxon>
        <taxon>Streptophyta</taxon>
        <taxon>Embryophyta</taxon>
        <taxon>Tracheophyta</taxon>
        <taxon>Spermatophyta</taxon>
        <taxon>Magnoliopsida</taxon>
        <taxon>Liliopsida</taxon>
        <taxon>Poales</taxon>
        <taxon>Poaceae</taxon>
        <taxon>BOP clade</taxon>
        <taxon>Pooideae</taxon>
        <taxon>Poodae</taxon>
        <taxon>Poeae</taxon>
        <taxon>Poeae Chloroplast Group 2 (Poeae type)</taxon>
        <taxon>Loliodinae</taxon>
        <taxon>Loliinae</taxon>
        <taxon>Lolium</taxon>
    </lineage>
</organism>
<evidence type="ECO:0000313" key="3">
    <source>
        <dbReference type="Proteomes" id="UP001231189"/>
    </source>
</evidence>
<dbReference type="PANTHER" id="PTHR44586:SF14">
    <property type="entry name" value="F-BOX DOMAIN CONTAINING PROTEIN, EXPRESSED"/>
    <property type="match status" value="1"/>
</dbReference>
<evidence type="ECO:0000313" key="2">
    <source>
        <dbReference type="EMBL" id="KAK1693497.1"/>
    </source>
</evidence>
<sequence>MEACSVARIMSLGHLDLTILHKLLALSPGSHMKFRIEPPLVETETETVVQDSHRKFRKDPPLMEAETVVPNSYRKFRKDTLLMETGTVVEILDRKFREDPLLMEAETVVQNSPELPLDVLMDIFAQLEIPDFIRAGSVCSAWRSAYTILHNQIEQYKRRQTPCLLYTSESVADNVACLYSLAEKRVYNITLPDPPIRSRYLIGSSHGWLVTADDKSELHLLNPITGQQIALPPVITIEHVKPILDDAGAISKYELWDDLDVEIHDLDKLRDCLYFRAYVFPDPSTGSYIVVVTLFPYSRLLFARVGDCKWTLLPPGEDYEQCIHMDGLLYAFTRTGQIDAFDLTGPTFTRNVIADEMENHISGMDGWMYAVQAPCGDLLQVCRGAEVTEDIMLETDKIMVYKADMSAKKLVKMNGLRDHVLFIGRSQSQCLSAEEYPQLKTNCVYFTDDETFVSRYKNNRRDIGILNLENGGREEIASELWCNWPNPIWITPNITRMNMGVYK</sequence>
<dbReference type="Proteomes" id="UP001231189">
    <property type="component" value="Unassembled WGS sequence"/>
</dbReference>
<dbReference type="PANTHER" id="PTHR44586">
    <property type="entry name" value="F-BOX DOMAIN CONTAINING PROTEIN, EXPRESSED"/>
    <property type="match status" value="1"/>
</dbReference>
<feature type="domain" description="F-box" evidence="1">
    <location>
        <begin position="109"/>
        <end position="159"/>
    </location>
</feature>
<comment type="caution">
    <text evidence="2">The sequence shown here is derived from an EMBL/GenBank/DDBJ whole genome shotgun (WGS) entry which is preliminary data.</text>
</comment>
<dbReference type="AlphaFoldDB" id="A0AAD8X437"/>
<dbReference type="Pfam" id="PF03478">
    <property type="entry name" value="Beta-prop_KIB1-4"/>
    <property type="match status" value="1"/>
</dbReference>
<gene>
    <name evidence="2" type="ORF">QYE76_010194</name>
</gene>
<protein>
    <recommendedName>
        <fullName evidence="1">F-box domain-containing protein</fullName>
    </recommendedName>
</protein>
<dbReference type="PROSITE" id="PS50181">
    <property type="entry name" value="FBOX"/>
    <property type="match status" value="1"/>
</dbReference>
<accession>A0AAD8X437</accession>
<keyword evidence="3" id="KW-1185">Reference proteome</keyword>
<proteinExistence type="predicted"/>